<dbReference type="AlphaFoldDB" id="A0A1H0L5Q3"/>
<evidence type="ECO:0000313" key="1">
    <source>
        <dbReference type="EMBL" id="SDO63280.1"/>
    </source>
</evidence>
<proteinExistence type="predicted"/>
<accession>A0A1H0L5Q3</accession>
<dbReference type="Proteomes" id="UP000186456">
    <property type="component" value="Unassembled WGS sequence"/>
</dbReference>
<name>A0A1H0L5Q3_MICTS</name>
<evidence type="ECO:0000313" key="2">
    <source>
        <dbReference type="Proteomes" id="UP000186456"/>
    </source>
</evidence>
<organism evidence="1 2">
    <name type="scientific">Microbacterium testaceum (strain StLB037)</name>
    <dbReference type="NCBI Taxonomy" id="979556"/>
    <lineage>
        <taxon>Bacteria</taxon>
        <taxon>Bacillati</taxon>
        <taxon>Actinomycetota</taxon>
        <taxon>Actinomycetes</taxon>
        <taxon>Micrococcales</taxon>
        <taxon>Microbacteriaceae</taxon>
        <taxon>Microbacterium</taxon>
    </lineage>
</organism>
<sequence length="372" mass="37785">MNDELTPSERAALRARIVGGAHDITPVGAHRNAWIAGSVAAALVVAIAGGVAVTSTLSAPEIATTPSPSPTATVAPVPTPTPTVAPTPTPAPTPLATAPVLAFGGDCSAVLDADAASSVVGVPMRLWEGLSVWDARSLGGVSCHWRTQDSSGWQSVGVTVLPYSVVPDAVRARIGVAPVCEGGPCDYSERFGDAWVSAYASSASVALDAVAAVGSRAAASPGIERALPAAAWHLDGCQDRLRGAVEQTLGRVGLEPVGTDNVPQGQEWDVLTGRGAAAWCSVAPPVYDDPDYFTLRLSIAAGAQSDASEVERFGGIPVQVNGARAAWWIPPANGVGGRLRADADGGIIEAVGTDLTQEQMRALAENIIGALG</sequence>
<gene>
    <name evidence="1" type="ORF">SAMN04487788_0361</name>
</gene>
<dbReference type="RefSeq" id="WP_056227210.1">
    <property type="nucleotide sequence ID" value="NZ_FNJN01000001.1"/>
</dbReference>
<dbReference type="EMBL" id="FNJN01000001">
    <property type="protein sequence ID" value="SDO63280.1"/>
    <property type="molecule type" value="Genomic_DNA"/>
</dbReference>
<protein>
    <submittedName>
        <fullName evidence="1">Uncharacterized protein</fullName>
    </submittedName>
</protein>
<reference evidence="1 2" key="1">
    <citation type="submission" date="2016-10" db="EMBL/GenBank/DDBJ databases">
        <authorList>
            <person name="de Groot N.N."/>
        </authorList>
    </citation>
    <scope>NUCLEOTIDE SEQUENCE [LARGE SCALE GENOMIC DNA]</scope>
    <source>
        <strain evidence="1 2">StLB037</strain>
    </source>
</reference>